<protein>
    <submittedName>
        <fullName evidence="2">MaoC family dehydratase</fullName>
    </submittedName>
</protein>
<dbReference type="EMBL" id="JABWMJ010000008">
    <property type="protein sequence ID" value="NUZ07408.1"/>
    <property type="molecule type" value="Genomic_DNA"/>
</dbReference>
<proteinExistence type="predicted"/>
<dbReference type="AlphaFoldDB" id="A0A7Y6NQC0"/>
<dbReference type="Pfam" id="PF01575">
    <property type="entry name" value="MaoC_dehydratas"/>
    <property type="match status" value="1"/>
</dbReference>
<dbReference type="Proteomes" id="UP000529637">
    <property type="component" value="Unassembled WGS sequence"/>
</dbReference>
<dbReference type="SUPFAM" id="SSF54637">
    <property type="entry name" value="Thioesterase/thiol ester dehydrase-isomerase"/>
    <property type="match status" value="1"/>
</dbReference>
<dbReference type="InterPro" id="IPR029069">
    <property type="entry name" value="HotDog_dom_sf"/>
</dbReference>
<evidence type="ECO:0000313" key="3">
    <source>
        <dbReference type="Proteomes" id="UP000529637"/>
    </source>
</evidence>
<accession>A0A7Y6NQC0</accession>
<feature type="domain" description="MaoC-like" evidence="1">
    <location>
        <begin position="8"/>
        <end position="90"/>
    </location>
</feature>
<dbReference type="Gene3D" id="3.10.129.10">
    <property type="entry name" value="Hotdog Thioesterase"/>
    <property type="match status" value="1"/>
</dbReference>
<reference evidence="2 3" key="1">
    <citation type="submission" date="2020-06" db="EMBL/GenBank/DDBJ databases">
        <title>Schlegella sp. ID0723 isolated from air conditioner.</title>
        <authorList>
            <person name="Kim D.Y."/>
            <person name="Kim D.-U."/>
        </authorList>
    </citation>
    <scope>NUCLEOTIDE SEQUENCE [LARGE SCALE GENOMIC DNA]</scope>
    <source>
        <strain evidence="2 3">ID0723</strain>
    </source>
</reference>
<evidence type="ECO:0000313" key="2">
    <source>
        <dbReference type="EMBL" id="NUZ07408.1"/>
    </source>
</evidence>
<comment type="caution">
    <text evidence="2">The sequence shown here is derived from an EMBL/GenBank/DDBJ whole genome shotgun (WGS) entry which is preliminary data.</text>
</comment>
<dbReference type="RefSeq" id="WP_176070265.1">
    <property type="nucleotide sequence ID" value="NZ_JABWMJ010000008.1"/>
</dbReference>
<evidence type="ECO:0000259" key="1">
    <source>
        <dbReference type="Pfam" id="PF01575"/>
    </source>
</evidence>
<keyword evidence="3" id="KW-1185">Reference proteome</keyword>
<name>A0A7Y6NQC0_9BURK</name>
<dbReference type="InterPro" id="IPR002539">
    <property type="entry name" value="MaoC-like_dom"/>
</dbReference>
<sequence length="129" mass="13909">MQAKLTPSTKHVDFDTILKYAAVTNDYNPIHVDKEFAAKSPMGGIIAHGTMSVALIWQALKNTLGVQALNRIHLEIRFVQPVRIDDDVTGGGELRAGSEPPAYDVWVRNAKGQDVIKGTATLKPTGASA</sequence>
<dbReference type="PANTHER" id="PTHR43841:SF1">
    <property type="entry name" value="3-HYDROXYACYL-THIOESTER DEHYDRATASE X"/>
    <property type="match status" value="1"/>
</dbReference>
<organism evidence="2 3">
    <name type="scientific">Piscinibacter koreensis</name>
    <dbReference type="NCBI Taxonomy" id="2742824"/>
    <lineage>
        <taxon>Bacteria</taxon>
        <taxon>Pseudomonadati</taxon>
        <taxon>Pseudomonadota</taxon>
        <taxon>Betaproteobacteria</taxon>
        <taxon>Burkholderiales</taxon>
        <taxon>Sphaerotilaceae</taxon>
        <taxon>Piscinibacter</taxon>
    </lineage>
</organism>
<gene>
    <name evidence="2" type="ORF">HQN59_16720</name>
</gene>
<dbReference type="PANTHER" id="PTHR43841">
    <property type="entry name" value="3-HYDROXYACYL-THIOESTER DEHYDRATASE HTDX-RELATED"/>
    <property type="match status" value="1"/>
</dbReference>
<dbReference type="CDD" id="cd03441">
    <property type="entry name" value="R_hydratase_like"/>
    <property type="match status" value="1"/>
</dbReference>